<name>A0A0E3LW31_METMZ</name>
<feature type="compositionally biased region" description="Basic and acidic residues" evidence="1">
    <location>
        <begin position="340"/>
        <end position="353"/>
    </location>
</feature>
<dbReference type="PATRIC" id="fig|1434114.4.peg.1911"/>
<dbReference type="EMBL" id="CP009513">
    <property type="protein sequence ID" value="AKB68061.1"/>
    <property type="molecule type" value="Genomic_DNA"/>
</dbReference>
<dbReference type="AlphaFoldDB" id="A0A0E3LW31"/>
<dbReference type="InterPro" id="IPR021779">
    <property type="entry name" value="DUF3344"/>
</dbReference>
<gene>
    <name evidence="3" type="ORF">MSMAL_1518</name>
</gene>
<reference evidence="3 4" key="1">
    <citation type="submission" date="2014-07" db="EMBL/GenBank/DDBJ databases">
        <title>Methanogenic archaea and the global carbon cycle.</title>
        <authorList>
            <person name="Henriksen J.R."/>
            <person name="Luke J."/>
            <person name="Reinhart S."/>
            <person name="Benedict M.N."/>
            <person name="Youngblut N.D."/>
            <person name="Metcalf M.E."/>
            <person name="Whitaker R.J."/>
            <person name="Metcalf W.W."/>
        </authorList>
    </citation>
    <scope>NUCLEOTIDE SEQUENCE [LARGE SCALE GENOMIC DNA]</scope>
    <source>
        <strain evidence="3 4">LYC</strain>
    </source>
</reference>
<organism evidence="3 4">
    <name type="scientific">Methanosarcina mazei LYC</name>
    <dbReference type="NCBI Taxonomy" id="1434114"/>
    <lineage>
        <taxon>Archaea</taxon>
        <taxon>Methanobacteriati</taxon>
        <taxon>Methanobacteriota</taxon>
        <taxon>Stenosarchaea group</taxon>
        <taxon>Methanomicrobia</taxon>
        <taxon>Methanosarcinales</taxon>
        <taxon>Methanosarcinaceae</taxon>
        <taxon>Methanosarcina</taxon>
    </lineage>
</organism>
<evidence type="ECO:0000256" key="1">
    <source>
        <dbReference type="SAM" id="MobiDB-lite"/>
    </source>
</evidence>
<feature type="region of interest" description="Disordered" evidence="1">
    <location>
        <begin position="340"/>
        <end position="370"/>
    </location>
</feature>
<dbReference type="HOGENOM" id="CLU_671953_0_0_2"/>
<dbReference type="Proteomes" id="UP000033063">
    <property type="component" value="Chromosome"/>
</dbReference>
<feature type="compositionally biased region" description="Low complexity" evidence="1">
    <location>
        <begin position="354"/>
        <end position="363"/>
    </location>
</feature>
<evidence type="ECO:0000313" key="3">
    <source>
        <dbReference type="EMBL" id="AKB68061.1"/>
    </source>
</evidence>
<feature type="domain" description="DUF3344" evidence="2">
    <location>
        <begin position="61"/>
        <end position="332"/>
    </location>
</feature>
<dbReference type="RefSeq" id="WP_015412988.1">
    <property type="nucleotide sequence ID" value="NZ_CP009513.1"/>
</dbReference>
<evidence type="ECO:0000313" key="4">
    <source>
        <dbReference type="Proteomes" id="UP000033063"/>
    </source>
</evidence>
<proteinExistence type="predicted"/>
<dbReference type="Pfam" id="PF11824">
    <property type="entry name" value="DUF3344"/>
    <property type="match status" value="1"/>
</dbReference>
<dbReference type="GeneID" id="24851310"/>
<sequence>MKRGWELDEKNKTKNEYKFRRTKLSKKKNMLYKLTGLCCLLSGLFCLLIAPSLAQVPENNGYAGDKPLKTYIHDTVKGDLYYTAGSSYYSGKAYPGDTYKVNHNFDLPEGATIKLARLYNYWTWSSEGMEGRNPEMKLSFDGQELEPDREYSDRKGWGSYDYPSGTWAYDVSSCITGSGTFTTEIENIGPDASCVCIEGVGLLIVYEDPDGRNIEYWINEGADELNSQMDENGSPLYYTAPNQTICEMLRPALQFPIRSATLWTITQSGNWENNTLIVNDKKFTGICDGKPYPDLEIDERNVTDCLKAGENIILFQAAGDYVISSGSFLVVEKDLLAEESKSSTEEASEKSEETGSTPETSGTESKKAPGFGFVFAPALLTGRKLVLGLRDKKAGK</sequence>
<protein>
    <submittedName>
        <fullName evidence="3">Cell surface glycoprotein</fullName>
    </submittedName>
</protein>
<accession>A0A0E3LW31</accession>
<evidence type="ECO:0000259" key="2">
    <source>
        <dbReference type="Pfam" id="PF11824"/>
    </source>
</evidence>